<reference evidence="1" key="1">
    <citation type="submission" date="2019-04" db="EMBL/GenBank/DDBJ databases">
        <title>Sequencing of skin fungus with MAO and IRED activity.</title>
        <authorList>
            <person name="Marsaioli A.J."/>
            <person name="Bonatto J.M.C."/>
            <person name="Reis Junior O."/>
        </authorList>
    </citation>
    <scope>NUCLEOTIDE SEQUENCE</scope>
    <source>
        <strain evidence="1">28M1</strain>
    </source>
</reference>
<proteinExistence type="predicted"/>
<organism evidence="1 2">
    <name type="scientific">Didymella heteroderae</name>
    <dbReference type="NCBI Taxonomy" id="1769908"/>
    <lineage>
        <taxon>Eukaryota</taxon>
        <taxon>Fungi</taxon>
        <taxon>Dikarya</taxon>
        <taxon>Ascomycota</taxon>
        <taxon>Pezizomycotina</taxon>
        <taxon>Dothideomycetes</taxon>
        <taxon>Pleosporomycetidae</taxon>
        <taxon>Pleosporales</taxon>
        <taxon>Pleosporineae</taxon>
        <taxon>Didymellaceae</taxon>
        <taxon>Didymella</taxon>
    </lineage>
</organism>
<gene>
    <name evidence="1" type="ORF">E8E12_002891</name>
</gene>
<protein>
    <submittedName>
        <fullName evidence="1">Uncharacterized protein</fullName>
    </submittedName>
</protein>
<keyword evidence="2" id="KW-1185">Reference proteome</keyword>
<dbReference type="OrthoDB" id="5337308at2759"/>
<name>A0A9P5C430_9PLEO</name>
<dbReference type="EMBL" id="SWKV01000005">
    <property type="protein sequence ID" value="KAF3045874.1"/>
    <property type="molecule type" value="Genomic_DNA"/>
</dbReference>
<dbReference type="AlphaFoldDB" id="A0A9P5C430"/>
<evidence type="ECO:0000313" key="1">
    <source>
        <dbReference type="EMBL" id="KAF3045874.1"/>
    </source>
</evidence>
<sequence>MEWDKHVCRGEKLSQASKLDKDKAEAIALPIGTPWSGNLQAERKKWGYFDSEDPDCNFEGFYYDISRALKALGIEDGDCFRTQHYDPEKEGEIKDQTYKVGTKDYRATGAHGTFGINVEKGAVFLIDVASAPRNAAQLWGVVSAPKDHLPELRQISDIAWGFWYQAHGGSDLGHITKFVVPQVINDVTGRLINQALKTYEVTDGEERDDAVPEWPGVTFETGTPPGNALLGSPVGIATAYFLSQHKPEIGKNKYVSKITVFRPDKDTGFDEPTIVYHVEDAPAPLRKVSDSDGNLGKGFRWQQAHNHRDLSLAAEDLVSATDKNDTWYKCVCRGDKLTEGCKVDKDEATQFVTPIDTQWKGTMEAELDEWGYHDQSAASYCSFHDIEDALNALKISPLSKTEGGENYCYYLRHSLKPGMNGSDDKDVPLKDQTYTVNKKTYRMTGAKAIIGANTVSGAIFFLDVKSAASAAEDLWYPRNPRSEELPQLRAISDISWASWNRAWMDRPENERGLGNINYFIIHNIVNIETGYLIEKALRVYGAEDGQPQVAALPQWPGLDFHVESEAGKALLGSANGIAAGYFLAQRKEEIGANNPWEGTMEEELKLWGYTQPKGVTLYCDFSSTEREFKEMGIDTKFRERTKDGQNECYQAHHSKGGPRGKVKEQTYEVDKKTYRMTDAIMQMGVNARDGVFTFFNVRSAEQSAMQLWGTDEVAAEELPALNRVSDISWAFWKRAHKNDAGLNNIQKFHVHDAVNKETLRPVNMALKTYRVPDGDVRRSRLPRWPGLVFDVEADEGKAMLGSPNGIAAGYFLVQHKSQLGSNKYIFQVTLWMSNDGDVQIMFWVKDAPPQQATLQGHGVRRGLAPEVKVVNRSQDSRSIIREHRVLAKF</sequence>
<evidence type="ECO:0000313" key="2">
    <source>
        <dbReference type="Proteomes" id="UP000758155"/>
    </source>
</evidence>
<accession>A0A9P5C430</accession>
<dbReference type="Proteomes" id="UP000758155">
    <property type="component" value="Unassembled WGS sequence"/>
</dbReference>
<comment type="caution">
    <text evidence="1">The sequence shown here is derived from an EMBL/GenBank/DDBJ whole genome shotgun (WGS) entry which is preliminary data.</text>
</comment>